<dbReference type="KEGG" id="sba:Sulba_2027"/>
<evidence type="ECO:0008006" key="4">
    <source>
        <dbReference type="Google" id="ProtNLM"/>
    </source>
</evidence>
<dbReference type="EMBL" id="CP003333">
    <property type="protein sequence ID" value="AFL69306.1"/>
    <property type="molecule type" value="Genomic_DNA"/>
</dbReference>
<feature type="transmembrane region" description="Helical" evidence="1">
    <location>
        <begin position="176"/>
        <end position="194"/>
    </location>
</feature>
<proteinExistence type="predicted"/>
<dbReference type="OrthoDB" id="5362685at2"/>
<sequence>MKRFLHVKVKGAFFLCLFAFLPLFALEKEFVIYDTILEERAAQKIEEMGSELFTKSGIKVILVAKEKGGEDIKTFQQTFAQTQVTPFVLLTLFLTEQKVDIYHSEGLEKLFDKEAILSPLPWRGTIIPLLTTKKTEVGVSPALLNGYADIVDQIAASRKIELESSIGSSNKTTMSVVKSLIYGFVAILVLLAFYRRMKKRHV</sequence>
<dbReference type="AlphaFoldDB" id="I3XZD2"/>
<organism evidence="2 3">
    <name type="scientific">Sulfurospirillum barnesii (strain ATCC 700032 / DSM 10660 / SES-3)</name>
    <dbReference type="NCBI Taxonomy" id="760154"/>
    <lineage>
        <taxon>Bacteria</taxon>
        <taxon>Pseudomonadati</taxon>
        <taxon>Campylobacterota</taxon>
        <taxon>Epsilonproteobacteria</taxon>
        <taxon>Campylobacterales</taxon>
        <taxon>Sulfurospirillaceae</taxon>
        <taxon>Sulfurospirillum</taxon>
    </lineage>
</organism>
<dbReference type="RefSeq" id="WP_014770181.1">
    <property type="nucleotide sequence ID" value="NC_018002.1"/>
</dbReference>
<keyword evidence="1" id="KW-1133">Transmembrane helix</keyword>
<dbReference type="STRING" id="760154.Sulba_2027"/>
<keyword evidence="1" id="KW-0472">Membrane</keyword>
<dbReference type="PATRIC" id="fig|760154.4.peg.2024"/>
<reference evidence="2 3" key="1">
    <citation type="submission" date="2012-06" db="EMBL/GenBank/DDBJ databases">
        <title>Complete sequence of Sulfurospirillum barnesii SES-3.</title>
        <authorList>
            <consortium name="US DOE Joint Genome Institute"/>
            <person name="Lucas S."/>
            <person name="Han J."/>
            <person name="Lapidus A."/>
            <person name="Cheng J.-F."/>
            <person name="Goodwin L."/>
            <person name="Pitluck S."/>
            <person name="Peters L."/>
            <person name="Ovchinnikova G."/>
            <person name="Lu M."/>
            <person name="Detter J.C."/>
            <person name="Han C."/>
            <person name="Tapia R."/>
            <person name="Land M."/>
            <person name="Hauser L."/>
            <person name="Kyrpides N."/>
            <person name="Ivanova N."/>
            <person name="Pagani I."/>
            <person name="Stolz J."/>
            <person name="Arkin A."/>
            <person name="Dehal P."/>
            <person name="Oremland R."/>
            <person name="Saltikov C."/>
            <person name="Basu P."/>
            <person name="Hollibaugh J."/>
            <person name="Newman D."/>
            <person name="Stolyar S."/>
            <person name="Hazen T."/>
            <person name="Woyke T."/>
        </authorList>
    </citation>
    <scope>NUCLEOTIDE SEQUENCE [LARGE SCALE GENOMIC DNA]</scope>
    <source>
        <strain evidence="3">ATCC 700032 / DSM 10660 / SES-3</strain>
    </source>
</reference>
<dbReference type="HOGENOM" id="CLU_103368_1_0_7"/>
<name>I3XZD2_SULBS</name>
<evidence type="ECO:0000313" key="2">
    <source>
        <dbReference type="EMBL" id="AFL69306.1"/>
    </source>
</evidence>
<dbReference type="Proteomes" id="UP000006176">
    <property type="component" value="Chromosome"/>
</dbReference>
<keyword evidence="3" id="KW-1185">Reference proteome</keyword>
<protein>
    <recommendedName>
        <fullName evidence="4">TPM domain-containing protein</fullName>
    </recommendedName>
</protein>
<evidence type="ECO:0000313" key="3">
    <source>
        <dbReference type="Proteomes" id="UP000006176"/>
    </source>
</evidence>
<dbReference type="eggNOG" id="ENOG50318Q0">
    <property type="taxonomic scope" value="Bacteria"/>
</dbReference>
<accession>I3XZD2</accession>
<evidence type="ECO:0000256" key="1">
    <source>
        <dbReference type="SAM" id="Phobius"/>
    </source>
</evidence>
<keyword evidence="1" id="KW-0812">Transmembrane</keyword>
<gene>
    <name evidence="2" type="ordered locus">Sulba_2027</name>
</gene>